<comment type="caution">
    <text evidence="1">The sequence shown here is derived from an EMBL/GenBank/DDBJ whole genome shotgun (WGS) entry which is preliminary data.</text>
</comment>
<sequence length="164" mass="17680">MTVARVIHISYEATFTVNMCNGGNQEMLTSRYAVAGRGVVSEAFDGDIVVLDLDSGRYFSFTDSGCALWEGLVEGVAPEALLHDGAPYTTDDIEGFVEKLVEYKLLVAVAEPANTLAPAATVEKLAQAREKPEVTVFDDLADLFLADPIHDVDEQAGWPVVNKA</sequence>
<protein>
    <recommendedName>
        <fullName evidence="3">PqqD family protein</fullName>
    </recommendedName>
</protein>
<proteinExistence type="predicted"/>
<reference evidence="1" key="1">
    <citation type="journal article" date="2014" name="Int. J. Syst. Evol. Microbiol.">
        <title>Complete genome sequence of Corynebacterium casei LMG S-19264T (=DSM 44701T), isolated from a smear-ripened cheese.</title>
        <authorList>
            <consortium name="US DOE Joint Genome Institute (JGI-PGF)"/>
            <person name="Walter F."/>
            <person name="Albersmeier A."/>
            <person name="Kalinowski J."/>
            <person name="Ruckert C."/>
        </authorList>
    </citation>
    <scope>NUCLEOTIDE SEQUENCE</scope>
    <source>
        <strain evidence="1">CGMCC 1.15320</strain>
    </source>
</reference>
<organism evidence="1 2">
    <name type="scientific">Nitratireductor aestuarii</name>
    <dbReference type="NCBI Taxonomy" id="1735103"/>
    <lineage>
        <taxon>Bacteria</taxon>
        <taxon>Pseudomonadati</taxon>
        <taxon>Pseudomonadota</taxon>
        <taxon>Alphaproteobacteria</taxon>
        <taxon>Hyphomicrobiales</taxon>
        <taxon>Phyllobacteriaceae</taxon>
        <taxon>Nitratireductor</taxon>
    </lineage>
</organism>
<evidence type="ECO:0000313" key="1">
    <source>
        <dbReference type="EMBL" id="GGA81077.1"/>
    </source>
</evidence>
<keyword evidence="2" id="KW-1185">Reference proteome</keyword>
<dbReference type="Proteomes" id="UP000636264">
    <property type="component" value="Unassembled WGS sequence"/>
</dbReference>
<evidence type="ECO:0000313" key="2">
    <source>
        <dbReference type="Proteomes" id="UP000636264"/>
    </source>
</evidence>
<dbReference type="AlphaFoldDB" id="A0A916S346"/>
<accession>A0A916S346</accession>
<dbReference type="EMBL" id="BMIF01000019">
    <property type="protein sequence ID" value="GGA81077.1"/>
    <property type="molecule type" value="Genomic_DNA"/>
</dbReference>
<gene>
    <name evidence="1" type="ORF">GCM10011385_39180</name>
</gene>
<evidence type="ECO:0008006" key="3">
    <source>
        <dbReference type="Google" id="ProtNLM"/>
    </source>
</evidence>
<name>A0A916S346_9HYPH</name>
<reference evidence="1" key="2">
    <citation type="submission" date="2020-09" db="EMBL/GenBank/DDBJ databases">
        <authorList>
            <person name="Sun Q."/>
            <person name="Zhou Y."/>
        </authorList>
    </citation>
    <scope>NUCLEOTIDE SEQUENCE</scope>
    <source>
        <strain evidence="1">CGMCC 1.15320</strain>
    </source>
</reference>